<name>A0AAV4ZVV3_9HYPH</name>
<dbReference type="GO" id="GO:0015774">
    <property type="term" value="P:polysaccharide transport"/>
    <property type="evidence" value="ECO:0007669"/>
    <property type="project" value="InterPro"/>
</dbReference>
<evidence type="ECO:0008006" key="4">
    <source>
        <dbReference type="Google" id="ProtNLM"/>
    </source>
</evidence>
<reference evidence="2" key="2">
    <citation type="submission" date="2021-08" db="EMBL/GenBank/DDBJ databases">
        <authorList>
            <person name="Tani A."/>
            <person name="Ola A."/>
            <person name="Ogura Y."/>
            <person name="Katsura K."/>
            <person name="Hayashi T."/>
        </authorList>
    </citation>
    <scope>NUCLEOTIDE SEQUENCE</scope>
    <source>
        <strain evidence="2">DSM 16372</strain>
    </source>
</reference>
<sequence>MLQPRQDTTSADTAILGSATVGTETATRLPPRPEVRAVPLDPMVREGADRDRPATFLFLQGIASPFFSDLGRALRARGHGVRRINFCSGDWLFWGGGSDHYRGPRTGWEAYLDAYVAEHGVTDIVLFGDCRPFHVVAREVAAREGLRVHVFEEGYVRPNWITCELGGVNGYSSLPRTSEAVRALARRLPQPARALPSSGDMARRSLWDVSYNLANVLFPYLYPRFRSHRPTHIAMEYAGWIKKFARRGRTRREAAHCDEIYRAVGCDYFLLPLQLDSDYQIRVHSPFLGVEGFMDRVIKSFAETSKAPTRLLVKLHPLDSGLMNWRRFARASARRHGVSERLDFIDGGDLPALIAGARGVVIVNSTVGMLSLEMGRPTHAVGTAIYNMAGLTHQGDLDSFWTEPTAPDMDLVADFRRVVLNRTQVNGGFFSQEAIARAVAGSVPRMESAMPDATLAAARAIRERAEEDGRLAPVY</sequence>
<proteinExistence type="predicted"/>
<feature type="region of interest" description="Disordered" evidence="1">
    <location>
        <begin position="1"/>
        <end position="27"/>
    </location>
</feature>
<feature type="compositionally biased region" description="Polar residues" evidence="1">
    <location>
        <begin position="1"/>
        <end position="12"/>
    </location>
</feature>
<organism evidence="2 3">
    <name type="scientific">Methylobacterium hispanicum</name>
    <dbReference type="NCBI Taxonomy" id="270350"/>
    <lineage>
        <taxon>Bacteria</taxon>
        <taxon>Pseudomonadati</taxon>
        <taxon>Pseudomonadota</taxon>
        <taxon>Alphaproteobacteria</taxon>
        <taxon>Hyphomicrobiales</taxon>
        <taxon>Methylobacteriaceae</taxon>
        <taxon>Methylobacterium</taxon>
    </lineage>
</organism>
<dbReference type="Pfam" id="PF05159">
    <property type="entry name" value="Capsule_synth"/>
    <property type="match status" value="1"/>
</dbReference>
<dbReference type="CDD" id="cd16441">
    <property type="entry name" value="beta_Kdo_transferase_KpsS"/>
    <property type="match status" value="1"/>
</dbReference>
<accession>A0AAV4ZVV3</accession>
<gene>
    <name evidence="2" type="ORF">BHAOGJBA_6276</name>
</gene>
<dbReference type="AlphaFoldDB" id="A0AAV4ZVV3"/>
<dbReference type="Proteomes" id="UP001055247">
    <property type="component" value="Unassembled WGS sequence"/>
</dbReference>
<dbReference type="GO" id="GO:0000271">
    <property type="term" value="P:polysaccharide biosynthetic process"/>
    <property type="evidence" value="ECO:0007669"/>
    <property type="project" value="InterPro"/>
</dbReference>
<keyword evidence="3" id="KW-1185">Reference proteome</keyword>
<evidence type="ECO:0000313" key="2">
    <source>
        <dbReference type="EMBL" id="GJD92719.1"/>
    </source>
</evidence>
<dbReference type="InterPro" id="IPR007833">
    <property type="entry name" value="Capsule_polysaccharide_synth"/>
</dbReference>
<evidence type="ECO:0000256" key="1">
    <source>
        <dbReference type="SAM" id="MobiDB-lite"/>
    </source>
</evidence>
<reference evidence="2" key="1">
    <citation type="journal article" date="2016" name="Front. Microbiol.">
        <title>Genome Sequence of the Piezophilic, Mesophilic Sulfate-Reducing Bacterium Desulfovibrio indicus J2T.</title>
        <authorList>
            <person name="Cao J."/>
            <person name="Maignien L."/>
            <person name="Shao Z."/>
            <person name="Alain K."/>
            <person name="Jebbar M."/>
        </authorList>
    </citation>
    <scope>NUCLEOTIDE SEQUENCE</scope>
    <source>
        <strain evidence="2">DSM 16372</strain>
    </source>
</reference>
<comment type="caution">
    <text evidence="2">The sequence shown here is derived from an EMBL/GenBank/DDBJ whole genome shotgun (WGS) entry which is preliminary data.</text>
</comment>
<dbReference type="EMBL" id="BPQO01000058">
    <property type="protein sequence ID" value="GJD92719.1"/>
    <property type="molecule type" value="Genomic_DNA"/>
</dbReference>
<protein>
    <recommendedName>
        <fullName evidence="4">Capsular biosynthesis protein</fullName>
    </recommendedName>
</protein>
<evidence type="ECO:0000313" key="3">
    <source>
        <dbReference type="Proteomes" id="UP001055247"/>
    </source>
</evidence>